<dbReference type="SMART" id="SM00421">
    <property type="entry name" value="HTH_LUXR"/>
    <property type="match status" value="1"/>
</dbReference>
<dbReference type="InterPro" id="IPR016032">
    <property type="entry name" value="Sig_transdc_resp-reg_C-effctor"/>
</dbReference>
<name>A0A4Z1C2H9_9GAMM</name>
<dbReference type="InterPro" id="IPR000792">
    <property type="entry name" value="Tscrpt_reg_LuxR_C"/>
</dbReference>
<evidence type="ECO:0000259" key="1">
    <source>
        <dbReference type="SMART" id="SM00421"/>
    </source>
</evidence>
<dbReference type="Pfam" id="PF00196">
    <property type="entry name" value="GerE"/>
    <property type="match status" value="1"/>
</dbReference>
<dbReference type="OrthoDB" id="6120865at2"/>
<dbReference type="InterPro" id="IPR036388">
    <property type="entry name" value="WH-like_DNA-bd_sf"/>
</dbReference>
<sequence length="377" mass="43163">MVQPGKMALRKAQSRIQQLCCMGLGDQIAIPAILRELHDYVPSHANCFFWSDPEGNVRDIYDERPQAPDWLPTYLAEFHNRLDLEVFCGWQNFLRHGTKAVDYDSLLKVDRREYDRHAYYNEMMSQLDFYWGLFMVVRDQKQPLGAVALHRAPKDPRFNADEALRLDQIMPFIAHAFTTPCDPEHQWIDSDDQGLIVTDLRGNIVSASAGGQRLLTMASSDRPWAPVKRGVPPNPPDLLRLLGQRLANVRRGTPDSFAPSGAIQNAWGRFVFRADWLYPHNDAGETIAISIRRQEPMPLKLIRHIKHLPLSSKQAEVCLLMATGQSYNQIAEQQSMKRSTAISHAREIYARLDVHNREQLVAKLLTPHVMVQGEHRF</sequence>
<dbReference type="Proteomes" id="UP000298325">
    <property type="component" value="Unassembled WGS sequence"/>
</dbReference>
<accession>A0A4Z1C2H9</accession>
<dbReference type="CDD" id="cd06170">
    <property type="entry name" value="LuxR_C_like"/>
    <property type="match status" value="1"/>
</dbReference>
<evidence type="ECO:0000313" key="2">
    <source>
        <dbReference type="EMBL" id="TGN41488.1"/>
    </source>
</evidence>
<proteinExistence type="predicted"/>
<dbReference type="EMBL" id="SRPF01000001">
    <property type="protein sequence ID" value="TGN41488.1"/>
    <property type="molecule type" value="Genomic_DNA"/>
</dbReference>
<dbReference type="AlphaFoldDB" id="A0A4Z1C2H9"/>
<dbReference type="RefSeq" id="WP_135801872.1">
    <property type="nucleotide sequence ID" value="NZ_SRPF01000001.1"/>
</dbReference>
<reference evidence="2 3" key="1">
    <citation type="submission" date="2019-04" db="EMBL/GenBank/DDBJ databases">
        <authorList>
            <person name="Park S."/>
            <person name="Yoon J.-H."/>
        </authorList>
    </citation>
    <scope>NUCLEOTIDE SEQUENCE [LARGE SCALE GENOMIC DNA]</scope>
    <source>
        <strain evidence="2 3">HJM-18</strain>
    </source>
</reference>
<dbReference type="Gene3D" id="1.10.10.10">
    <property type="entry name" value="Winged helix-like DNA-binding domain superfamily/Winged helix DNA-binding domain"/>
    <property type="match status" value="1"/>
</dbReference>
<dbReference type="SUPFAM" id="SSF46894">
    <property type="entry name" value="C-terminal effector domain of the bipartite response regulators"/>
    <property type="match status" value="1"/>
</dbReference>
<feature type="domain" description="HTH luxR-type" evidence="1">
    <location>
        <begin position="307"/>
        <end position="364"/>
    </location>
</feature>
<organism evidence="2 3">
    <name type="scientific">Marinobacter confluentis</name>
    <dbReference type="NCBI Taxonomy" id="1697557"/>
    <lineage>
        <taxon>Bacteria</taxon>
        <taxon>Pseudomonadati</taxon>
        <taxon>Pseudomonadota</taxon>
        <taxon>Gammaproteobacteria</taxon>
        <taxon>Pseudomonadales</taxon>
        <taxon>Marinobacteraceae</taxon>
        <taxon>Marinobacter</taxon>
    </lineage>
</organism>
<dbReference type="GO" id="GO:0003677">
    <property type="term" value="F:DNA binding"/>
    <property type="evidence" value="ECO:0007669"/>
    <property type="project" value="InterPro"/>
</dbReference>
<keyword evidence="3" id="KW-1185">Reference proteome</keyword>
<comment type="caution">
    <text evidence="2">The sequence shown here is derived from an EMBL/GenBank/DDBJ whole genome shotgun (WGS) entry which is preliminary data.</text>
</comment>
<gene>
    <name evidence="2" type="ORF">E5Q11_02835</name>
</gene>
<evidence type="ECO:0000313" key="3">
    <source>
        <dbReference type="Proteomes" id="UP000298325"/>
    </source>
</evidence>
<protein>
    <submittedName>
        <fullName evidence="2">LuxR family transcriptional regulator</fullName>
    </submittedName>
</protein>
<dbReference type="GO" id="GO:0006355">
    <property type="term" value="P:regulation of DNA-templated transcription"/>
    <property type="evidence" value="ECO:0007669"/>
    <property type="project" value="InterPro"/>
</dbReference>